<name>D1NX21_9BIFI</name>
<dbReference type="AlphaFoldDB" id="D1NX21"/>
<reference evidence="1 2" key="1">
    <citation type="submission" date="2009-11" db="EMBL/GenBank/DDBJ databases">
        <authorList>
            <person name="Weinstock G."/>
            <person name="Sodergren E."/>
            <person name="Clifton S."/>
            <person name="Fulton L."/>
            <person name="Fulton B."/>
            <person name="Courtney L."/>
            <person name="Fronick C."/>
            <person name="Harrison M."/>
            <person name="Strong C."/>
            <person name="Farmer C."/>
            <person name="Delahaunty K."/>
            <person name="Markovic C."/>
            <person name="Hall O."/>
            <person name="Minx P."/>
            <person name="Tomlinson C."/>
            <person name="Mitreva M."/>
            <person name="Nelson J."/>
            <person name="Hou S."/>
            <person name="Wollam A."/>
            <person name="Pepin K.H."/>
            <person name="Johnson M."/>
            <person name="Bhonagiri V."/>
            <person name="Nash W.E."/>
            <person name="Warren W."/>
            <person name="Chinwalla A."/>
            <person name="Mardis E.R."/>
            <person name="Wilson R.K."/>
        </authorList>
    </citation>
    <scope>NUCLEOTIDE SEQUENCE [LARGE SCALE GENOMIC DNA]</scope>
    <source>
        <strain evidence="1 2">DSM 20093</strain>
    </source>
</reference>
<evidence type="ECO:0000313" key="2">
    <source>
        <dbReference type="Proteomes" id="UP000003656"/>
    </source>
</evidence>
<gene>
    <name evidence="1" type="ORF">BIFGAL_04429</name>
</gene>
<organism evidence="1 2">
    <name type="scientific">Bifidobacterium gallicum DSM 20093 = LMG 11596</name>
    <dbReference type="NCBI Taxonomy" id="561180"/>
    <lineage>
        <taxon>Bacteria</taxon>
        <taxon>Bacillati</taxon>
        <taxon>Actinomycetota</taxon>
        <taxon>Actinomycetes</taxon>
        <taxon>Bifidobacteriales</taxon>
        <taxon>Bifidobacteriaceae</taxon>
        <taxon>Bifidobacterium</taxon>
    </lineage>
</organism>
<dbReference type="Proteomes" id="UP000003656">
    <property type="component" value="Unassembled WGS sequence"/>
</dbReference>
<sequence>MNDRIVDIIVEPVTATTRKWAVALVCNRPLLFHMADSHGWHVDRSL</sequence>
<proteinExistence type="predicted"/>
<comment type="caution">
    <text evidence="1">The sequence shown here is derived from an EMBL/GenBank/DDBJ whole genome shotgun (WGS) entry which is preliminary data.</text>
</comment>
<dbReference type="EMBL" id="ABXB03000008">
    <property type="protein sequence ID" value="EFA22081.1"/>
    <property type="molecule type" value="Genomic_DNA"/>
</dbReference>
<protein>
    <submittedName>
        <fullName evidence="1">Uncharacterized protein</fullName>
    </submittedName>
</protein>
<accession>D1NX21</accession>
<evidence type="ECO:0000313" key="1">
    <source>
        <dbReference type="EMBL" id="EFA22081.1"/>
    </source>
</evidence>